<dbReference type="Proteomes" id="UP000590412">
    <property type="component" value="Unassembled WGS sequence"/>
</dbReference>
<proteinExistence type="predicted"/>
<organism evidence="2 3">
    <name type="scientific">Candida parapsilosis</name>
    <name type="common">Yeast</name>
    <dbReference type="NCBI Taxonomy" id="5480"/>
    <lineage>
        <taxon>Eukaryota</taxon>
        <taxon>Fungi</taxon>
        <taxon>Dikarya</taxon>
        <taxon>Ascomycota</taxon>
        <taxon>Saccharomycotina</taxon>
        <taxon>Pichiomycetes</taxon>
        <taxon>Debaryomycetaceae</taxon>
        <taxon>Candida/Lodderomyces clade</taxon>
        <taxon>Candida</taxon>
    </lineage>
</organism>
<protein>
    <recommendedName>
        <fullName evidence="4">ShKT domain-containing protein</fullName>
    </recommendedName>
</protein>
<dbReference type="EMBL" id="JABWAB010000014">
    <property type="protein sequence ID" value="KAF6042570.1"/>
    <property type="molecule type" value="Genomic_DNA"/>
</dbReference>
<evidence type="ECO:0000313" key="3">
    <source>
        <dbReference type="Proteomes" id="UP000590412"/>
    </source>
</evidence>
<comment type="caution">
    <text evidence="2">The sequence shown here is derived from an EMBL/GenBank/DDBJ whole genome shotgun (WGS) entry which is preliminary data.</text>
</comment>
<gene>
    <name evidence="2" type="ORF">FOB60_005769</name>
</gene>
<feature type="chain" id="PRO_5044694639" description="ShKT domain-containing protein" evidence="1">
    <location>
        <begin position="17"/>
        <end position="222"/>
    </location>
</feature>
<reference evidence="2" key="1">
    <citation type="submission" date="2020-03" db="EMBL/GenBank/DDBJ databases">
        <title>FDA dAtabase for Regulatory Grade micrObial Sequences (FDA-ARGOS): Supporting development and validation of Infectious Disease Dx tests.</title>
        <authorList>
            <person name="Campos J."/>
            <person name="Goldberg B."/>
            <person name="Tallon L."/>
            <person name="Sadzewicz L."/>
            <person name="Vavikolanu K."/>
            <person name="Mehta A."/>
            <person name="Aluvathingal J."/>
            <person name="Nadendla S."/>
            <person name="Nandy P."/>
            <person name="Geyer C."/>
            <person name="Yan Y."/>
            <person name="Sichtig H."/>
        </authorList>
    </citation>
    <scope>NUCLEOTIDE SEQUENCE [LARGE SCALE GENOMIC DNA]</scope>
    <source>
        <strain evidence="2">FDAARGOS_652</strain>
    </source>
</reference>
<accession>A0A8X7T854</accession>
<evidence type="ECO:0008006" key="4">
    <source>
        <dbReference type="Google" id="ProtNLM"/>
    </source>
</evidence>
<evidence type="ECO:0000256" key="1">
    <source>
        <dbReference type="SAM" id="SignalP"/>
    </source>
</evidence>
<dbReference type="AlphaFoldDB" id="A0A8X7T854"/>
<evidence type="ECO:0000313" key="2">
    <source>
        <dbReference type="EMBL" id="KAF6042570.1"/>
    </source>
</evidence>
<feature type="signal peptide" evidence="1">
    <location>
        <begin position="1"/>
        <end position="16"/>
    </location>
</feature>
<keyword evidence="1" id="KW-0732">Signal</keyword>
<sequence length="222" mass="24826">MVFGIVFLLFVSLVVGHLELLKRDEYCEFLNFEVCRIRDKIRYFSCELPYSDLNDDNDDYIYEDHSVSEQKFIRYMYQCMCKLDHDFFLIWSECNRQCGFDGSGVGVTPEAIQSTVCSIASGATESSYIEDYVSSMDAEISRAQTDTEGSYHISDWGAYNDIYNSTDYSSQVSSILKSISDSKNKSESTKSSTATTTKGSSSNIAVTVGCGSLFSLALLALL</sequence>
<name>A0A8X7T854_CANPA</name>